<dbReference type="PANTHER" id="PTHR30514">
    <property type="entry name" value="GLUCOKINASE"/>
    <property type="match status" value="1"/>
</dbReference>
<organism evidence="6 7">
    <name type="scientific">Sedimentibacter saalensis</name>
    <dbReference type="NCBI Taxonomy" id="130788"/>
    <lineage>
        <taxon>Bacteria</taxon>
        <taxon>Bacillati</taxon>
        <taxon>Bacillota</taxon>
        <taxon>Tissierellia</taxon>
        <taxon>Sedimentibacter</taxon>
    </lineage>
</organism>
<dbReference type="PROSITE" id="PS51464">
    <property type="entry name" value="SIS"/>
    <property type="match status" value="1"/>
</dbReference>
<proteinExistence type="predicted"/>
<dbReference type="InterPro" id="IPR035472">
    <property type="entry name" value="RpiR-like_SIS"/>
</dbReference>
<dbReference type="InterPro" id="IPR000281">
    <property type="entry name" value="HTH_RpiR"/>
</dbReference>
<name>A0A562JHE8_9FIRM</name>
<keyword evidence="7" id="KW-1185">Reference proteome</keyword>
<evidence type="ECO:0000256" key="2">
    <source>
        <dbReference type="ARBA" id="ARBA00023125"/>
    </source>
</evidence>
<dbReference type="OrthoDB" id="2930at2"/>
<dbReference type="CDD" id="cd05013">
    <property type="entry name" value="SIS_RpiR"/>
    <property type="match status" value="1"/>
</dbReference>
<dbReference type="PANTHER" id="PTHR30514:SF18">
    <property type="entry name" value="RPIR-FAMILY TRANSCRIPTIONAL REGULATOR"/>
    <property type="match status" value="1"/>
</dbReference>
<evidence type="ECO:0000313" key="7">
    <source>
        <dbReference type="Proteomes" id="UP000315343"/>
    </source>
</evidence>
<dbReference type="Proteomes" id="UP000315343">
    <property type="component" value="Unassembled WGS sequence"/>
</dbReference>
<dbReference type="SUPFAM" id="SSF46689">
    <property type="entry name" value="Homeodomain-like"/>
    <property type="match status" value="1"/>
</dbReference>
<sequence>MNNTNDLIGLINSNYHKFSKGQKQIAQFIIDHYDKAAFMTAAKIGETVDVSESTVVRFASSLGYSGFPELQKALQVLIKNKLTTVQRIGLDDDIVNDKDKLHKKIIKNEMNNMRNMFENFDIEALDKATEIIMNAKKVYILGLRTSSTLSNYLGFYLDVILDNVKVLNNSGVNSLYEEIIRIKETDVLIVISYPRYSKITIDATKFIKEHNTKIVAITDTEASPVYNIADVSLLAKSNIVSFIDSLVGPLAMINNLIINIGLQEKDDIVEYYNRLEQLWDNNSIYQNDNN</sequence>
<keyword evidence="2" id="KW-0238">DNA-binding</keyword>
<keyword evidence="3" id="KW-0804">Transcription</keyword>
<gene>
    <name evidence="6" type="ORF">LY60_00711</name>
</gene>
<evidence type="ECO:0000259" key="4">
    <source>
        <dbReference type="PROSITE" id="PS51071"/>
    </source>
</evidence>
<dbReference type="RefSeq" id="WP_019227048.1">
    <property type="nucleotide sequence ID" value="NZ_DAMBUX010000001.1"/>
</dbReference>
<dbReference type="Pfam" id="PF01418">
    <property type="entry name" value="HTH_6"/>
    <property type="match status" value="1"/>
</dbReference>
<accession>A0A562JHE8</accession>
<dbReference type="InterPro" id="IPR046348">
    <property type="entry name" value="SIS_dom_sf"/>
</dbReference>
<evidence type="ECO:0000259" key="5">
    <source>
        <dbReference type="PROSITE" id="PS51464"/>
    </source>
</evidence>
<dbReference type="Pfam" id="PF01380">
    <property type="entry name" value="SIS"/>
    <property type="match status" value="1"/>
</dbReference>
<dbReference type="PROSITE" id="PS51071">
    <property type="entry name" value="HTH_RPIR"/>
    <property type="match status" value="1"/>
</dbReference>
<dbReference type="GO" id="GO:0097367">
    <property type="term" value="F:carbohydrate derivative binding"/>
    <property type="evidence" value="ECO:0007669"/>
    <property type="project" value="InterPro"/>
</dbReference>
<dbReference type="AlphaFoldDB" id="A0A562JHE8"/>
<keyword evidence="1" id="KW-0805">Transcription regulation</keyword>
<dbReference type="GO" id="GO:1901135">
    <property type="term" value="P:carbohydrate derivative metabolic process"/>
    <property type="evidence" value="ECO:0007669"/>
    <property type="project" value="InterPro"/>
</dbReference>
<dbReference type="Gene3D" id="1.10.10.10">
    <property type="entry name" value="Winged helix-like DNA-binding domain superfamily/Winged helix DNA-binding domain"/>
    <property type="match status" value="1"/>
</dbReference>
<dbReference type="GO" id="GO:0003677">
    <property type="term" value="F:DNA binding"/>
    <property type="evidence" value="ECO:0007669"/>
    <property type="project" value="UniProtKB-KW"/>
</dbReference>
<evidence type="ECO:0000256" key="1">
    <source>
        <dbReference type="ARBA" id="ARBA00023015"/>
    </source>
</evidence>
<dbReference type="InterPro" id="IPR036388">
    <property type="entry name" value="WH-like_DNA-bd_sf"/>
</dbReference>
<evidence type="ECO:0000256" key="3">
    <source>
        <dbReference type="ARBA" id="ARBA00023163"/>
    </source>
</evidence>
<dbReference type="SUPFAM" id="SSF53697">
    <property type="entry name" value="SIS domain"/>
    <property type="match status" value="1"/>
</dbReference>
<dbReference type="Gene3D" id="3.40.50.10490">
    <property type="entry name" value="Glucose-6-phosphate isomerase like protein, domain 1"/>
    <property type="match status" value="1"/>
</dbReference>
<comment type="caution">
    <text evidence="6">The sequence shown here is derived from an EMBL/GenBank/DDBJ whole genome shotgun (WGS) entry which is preliminary data.</text>
</comment>
<evidence type="ECO:0000313" key="6">
    <source>
        <dbReference type="EMBL" id="TWH82413.1"/>
    </source>
</evidence>
<dbReference type="InterPro" id="IPR009057">
    <property type="entry name" value="Homeodomain-like_sf"/>
</dbReference>
<dbReference type="GO" id="GO:0003700">
    <property type="term" value="F:DNA-binding transcription factor activity"/>
    <property type="evidence" value="ECO:0007669"/>
    <property type="project" value="InterPro"/>
</dbReference>
<protein>
    <submittedName>
        <fullName evidence="6">RpiR family transcriptional regulator</fullName>
    </submittedName>
</protein>
<dbReference type="InterPro" id="IPR001347">
    <property type="entry name" value="SIS_dom"/>
</dbReference>
<dbReference type="EMBL" id="VLKH01000002">
    <property type="protein sequence ID" value="TWH82413.1"/>
    <property type="molecule type" value="Genomic_DNA"/>
</dbReference>
<reference evidence="6 7" key="1">
    <citation type="submission" date="2019-07" db="EMBL/GenBank/DDBJ databases">
        <title>Genomic Encyclopedia of Type Strains, Phase I: the one thousand microbial genomes (KMG-I) project.</title>
        <authorList>
            <person name="Kyrpides N."/>
        </authorList>
    </citation>
    <scope>NUCLEOTIDE SEQUENCE [LARGE SCALE GENOMIC DNA]</scope>
    <source>
        <strain evidence="6 7">DSM 13558</strain>
    </source>
</reference>
<feature type="domain" description="HTH rpiR-type" evidence="4">
    <location>
        <begin position="5"/>
        <end position="81"/>
    </location>
</feature>
<feature type="domain" description="SIS" evidence="5">
    <location>
        <begin position="128"/>
        <end position="267"/>
    </location>
</feature>
<dbReference type="InterPro" id="IPR047640">
    <property type="entry name" value="RpiR-like"/>
</dbReference>